<dbReference type="PANTHER" id="PTHR39953">
    <property type="entry name" value="RE54151P"/>
    <property type="match status" value="1"/>
</dbReference>
<evidence type="ECO:0000256" key="5">
    <source>
        <dbReference type="ARBA" id="ARBA00022839"/>
    </source>
</evidence>
<keyword evidence="4" id="KW-0378">Hydrolase</keyword>
<gene>
    <name evidence="8" type="ORF">KQX54_009400</name>
</gene>
<keyword evidence="3" id="KW-0255">Endonuclease</keyword>
<dbReference type="InterPro" id="IPR034720">
    <property type="entry name" value="Viral_alk_exo"/>
</dbReference>
<evidence type="ECO:0000256" key="1">
    <source>
        <dbReference type="ARBA" id="ARBA00007469"/>
    </source>
</evidence>
<proteinExistence type="inferred from homology"/>
<name>A0AAV7IJT8_COTGL</name>
<evidence type="ECO:0000256" key="3">
    <source>
        <dbReference type="ARBA" id="ARBA00022759"/>
    </source>
</evidence>
<dbReference type="SUPFAM" id="SSF55895">
    <property type="entry name" value="Ribonuclease Rh-like"/>
    <property type="match status" value="1"/>
</dbReference>
<dbReference type="Pfam" id="PF01771">
    <property type="entry name" value="Viral_alk_exo"/>
    <property type="match status" value="1"/>
</dbReference>
<evidence type="ECO:0000256" key="7">
    <source>
        <dbReference type="SAM" id="SignalP"/>
    </source>
</evidence>
<dbReference type="EMBL" id="JAHXZJ010001492">
    <property type="protein sequence ID" value="KAH0552395.1"/>
    <property type="molecule type" value="Genomic_DNA"/>
</dbReference>
<dbReference type="Proteomes" id="UP000826195">
    <property type="component" value="Unassembled WGS sequence"/>
</dbReference>
<sequence length="483" mass="55253">MYIMKNIFFVTTIVAVLSVGECDNRLKIQRFKRHDTSIRIKRTSYAPPPPVPFDYSDNADGFYVLDLKLSSLYCYSGEPNCAPYQHKWIISDFKFQLYNEKNPCHNTSITLNPEKISTIQKSIQEKWSSDLRSTQIDWKLSGSCSLRIPELDDEFKFFKKSIDLYDKFNIGKILDDEGITVKGDYSIDKISDAISNALGGKHAQLGCLNGNDPLNEKRDGVDQFEEVIIFFDKQFNPIDNPGWQKASRESYGDKAIGYVQLRRKNGTCIVKGRVCPEHRVRSKAYSVTLTINEKLRKVNDIECHDCAASAGGCKHALALLMWTHRRSEDPTPTEVACYWKKSRLSGIGTVIKYIEAEKLTKKTSATLVDNLPENDTFLQEVIQLAKNQQINSQIRQLNFDIDSKKAYSLSLHRLIFDFNKSADSQVEKFLEFAKIEMKEAVCEEVEQLSKQQSECAIWHELRYGRITASKFYEAAHCKTENGS</sequence>
<dbReference type="GO" id="GO:0033897">
    <property type="term" value="F:ribonuclease T2 activity"/>
    <property type="evidence" value="ECO:0007669"/>
    <property type="project" value="InterPro"/>
</dbReference>
<dbReference type="Gene3D" id="3.90.730.10">
    <property type="entry name" value="Ribonuclease T2-like"/>
    <property type="match status" value="1"/>
</dbReference>
<dbReference type="InterPro" id="IPR001568">
    <property type="entry name" value="RNase_T2-like"/>
</dbReference>
<dbReference type="GO" id="GO:0004527">
    <property type="term" value="F:exonuclease activity"/>
    <property type="evidence" value="ECO:0007669"/>
    <property type="project" value="UniProtKB-KW"/>
</dbReference>
<evidence type="ECO:0000256" key="6">
    <source>
        <dbReference type="RuleBase" id="RU004328"/>
    </source>
</evidence>
<feature type="chain" id="PRO_5043451231" evidence="7">
    <location>
        <begin position="23"/>
        <end position="483"/>
    </location>
</feature>
<keyword evidence="7" id="KW-0732">Signal</keyword>
<keyword evidence="2" id="KW-0540">Nuclease</keyword>
<comment type="similarity">
    <text evidence="1 6">Belongs to the RNase T2 family.</text>
</comment>
<evidence type="ECO:0000256" key="2">
    <source>
        <dbReference type="ARBA" id="ARBA00022722"/>
    </source>
</evidence>
<dbReference type="InterPro" id="IPR036430">
    <property type="entry name" value="RNase_T2-like_sf"/>
</dbReference>
<dbReference type="PANTHER" id="PTHR39953:SF1">
    <property type="entry name" value="RE54151P"/>
    <property type="match status" value="1"/>
</dbReference>
<reference evidence="8 9" key="1">
    <citation type="journal article" date="2021" name="J. Hered.">
        <title>A chromosome-level genome assembly of the parasitoid wasp, Cotesia glomerata (Hymenoptera: Braconidae).</title>
        <authorList>
            <person name="Pinto B.J."/>
            <person name="Weis J.J."/>
            <person name="Gamble T."/>
            <person name="Ode P.J."/>
            <person name="Paul R."/>
            <person name="Zaspel J.M."/>
        </authorList>
    </citation>
    <scope>NUCLEOTIDE SEQUENCE [LARGE SCALE GENOMIC DNA]</scope>
    <source>
        <strain evidence="8">CgM1</strain>
    </source>
</reference>
<keyword evidence="9" id="KW-1185">Reference proteome</keyword>
<protein>
    <submittedName>
        <fullName evidence="8">Uncharacterized protein</fullName>
    </submittedName>
</protein>
<accession>A0AAV7IJT8</accession>
<keyword evidence="5" id="KW-0269">Exonuclease</keyword>
<organism evidence="8 9">
    <name type="scientific">Cotesia glomerata</name>
    <name type="common">Lepidopteran parasitic wasp</name>
    <name type="synonym">Apanteles glomeratus</name>
    <dbReference type="NCBI Taxonomy" id="32391"/>
    <lineage>
        <taxon>Eukaryota</taxon>
        <taxon>Metazoa</taxon>
        <taxon>Ecdysozoa</taxon>
        <taxon>Arthropoda</taxon>
        <taxon>Hexapoda</taxon>
        <taxon>Insecta</taxon>
        <taxon>Pterygota</taxon>
        <taxon>Neoptera</taxon>
        <taxon>Endopterygota</taxon>
        <taxon>Hymenoptera</taxon>
        <taxon>Apocrita</taxon>
        <taxon>Ichneumonoidea</taxon>
        <taxon>Braconidae</taxon>
        <taxon>Microgastrinae</taxon>
        <taxon>Cotesia</taxon>
    </lineage>
</organism>
<comment type="caution">
    <text evidence="8">The sequence shown here is derived from an EMBL/GenBank/DDBJ whole genome shotgun (WGS) entry which is preliminary data.</text>
</comment>
<dbReference type="AlphaFoldDB" id="A0AAV7IJT8"/>
<feature type="signal peptide" evidence="7">
    <location>
        <begin position="1"/>
        <end position="22"/>
    </location>
</feature>
<evidence type="ECO:0000256" key="4">
    <source>
        <dbReference type="ARBA" id="ARBA00022801"/>
    </source>
</evidence>
<evidence type="ECO:0000313" key="9">
    <source>
        <dbReference type="Proteomes" id="UP000826195"/>
    </source>
</evidence>
<evidence type="ECO:0000313" key="8">
    <source>
        <dbReference type="EMBL" id="KAH0552395.1"/>
    </source>
</evidence>
<dbReference type="Pfam" id="PF00445">
    <property type="entry name" value="Ribonuclease_T2"/>
    <property type="match status" value="1"/>
</dbReference>
<dbReference type="GO" id="GO:0003723">
    <property type="term" value="F:RNA binding"/>
    <property type="evidence" value="ECO:0007669"/>
    <property type="project" value="InterPro"/>
</dbReference>